<evidence type="ECO:0000313" key="10">
    <source>
        <dbReference type="Proteomes" id="UP000287447"/>
    </source>
</evidence>
<comment type="similarity">
    <text evidence="2 7">Belongs to the class-I pyridoxal-phosphate-dependent aminotransferase family.</text>
</comment>
<dbReference type="InterPro" id="IPR050596">
    <property type="entry name" value="AspAT/PAT-like"/>
</dbReference>
<dbReference type="InterPro" id="IPR004839">
    <property type="entry name" value="Aminotransferase_I/II_large"/>
</dbReference>
<dbReference type="Gene3D" id="3.40.640.10">
    <property type="entry name" value="Type I PLP-dependent aspartate aminotransferase-like (Major domain)"/>
    <property type="match status" value="1"/>
</dbReference>
<proteinExistence type="inferred from homology"/>
<dbReference type="PROSITE" id="PS00105">
    <property type="entry name" value="AA_TRANSFER_CLASS_1"/>
    <property type="match status" value="1"/>
</dbReference>
<dbReference type="SUPFAM" id="SSF53383">
    <property type="entry name" value="PLP-dependent transferases"/>
    <property type="match status" value="1"/>
</dbReference>
<comment type="catalytic activity">
    <reaction evidence="6">
        <text>L-aspartate + 2-oxoglutarate = oxaloacetate + L-glutamate</text>
        <dbReference type="Rhea" id="RHEA:21824"/>
        <dbReference type="ChEBI" id="CHEBI:16452"/>
        <dbReference type="ChEBI" id="CHEBI:16810"/>
        <dbReference type="ChEBI" id="CHEBI:29985"/>
        <dbReference type="ChEBI" id="CHEBI:29991"/>
        <dbReference type="EC" id="2.6.1.1"/>
    </reaction>
</comment>
<evidence type="ECO:0000259" key="8">
    <source>
        <dbReference type="Pfam" id="PF00155"/>
    </source>
</evidence>
<dbReference type="InterPro" id="IPR015421">
    <property type="entry name" value="PyrdxlP-dep_Trfase_major"/>
</dbReference>
<name>A0A437QKV8_9PROT</name>
<dbReference type="Pfam" id="PF00155">
    <property type="entry name" value="Aminotran_1_2"/>
    <property type="match status" value="1"/>
</dbReference>
<keyword evidence="10" id="KW-1185">Reference proteome</keyword>
<dbReference type="EMBL" id="SADE01000003">
    <property type="protein sequence ID" value="RVU35150.1"/>
    <property type="molecule type" value="Genomic_DNA"/>
</dbReference>
<reference evidence="10" key="1">
    <citation type="submission" date="2019-01" db="EMBL/GenBank/DDBJ databases">
        <title>Gri0909 isolated from a small marine red alga.</title>
        <authorList>
            <person name="Kim J."/>
            <person name="Jeong S.E."/>
            <person name="Jeon C.O."/>
        </authorList>
    </citation>
    <scope>NUCLEOTIDE SEQUENCE [LARGE SCALE GENOMIC DNA]</scope>
    <source>
        <strain evidence="10">Gri0909</strain>
    </source>
</reference>
<dbReference type="GO" id="GO:0006520">
    <property type="term" value="P:amino acid metabolic process"/>
    <property type="evidence" value="ECO:0007669"/>
    <property type="project" value="InterPro"/>
</dbReference>
<dbReference type="PANTHER" id="PTHR46383">
    <property type="entry name" value="ASPARTATE AMINOTRANSFERASE"/>
    <property type="match status" value="1"/>
</dbReference>
<evidence type="ECO:0000256" key="2">
    <source>
        <dbReference type="ARBA" id="ARBA00007441"/>
    </source>
</evidence>
<dbReference type="GO" id="GO:0030170">
    <property type="term" value="F:pyridoxal phosphate binding"/>
    <property type="evidence" value="ECO:0007669"/>
    <property type="project" value="InterPro"/>
</dbReference>
<dbReference type="InterPro" id="IPR004838">
    <property type="entry name" value="NHTrfase_class1_PyrdxlP-BS"/>
</dbReference>
<dbReference type="RefSeq" id="WP_127767471.1">
    <property type="nucleotide sequence ID" value="NZ_SADE01000003.1"/>
</dbReference>
<dbReference type="EC" id="2.6.1.-" evidence="7"/>
<dbReference type="PANTHER" id="PTHR46383:SF1">
    <property type="entry name" value="ASPARTATE AMINOTRANSFERASE"/>
    <property type="match status" value="1"/>
</dbReference>
<gene>
    <name evidence="9" type="ORF">EOI86_20225</name>
</gene>
<comment type="cofactor">
    <cofactor evidence="1 7">
        <name>pyridoxal 5'-phosphate</name>
        <dbReference type="ChEBI" id="CHEBI:597326"/>
    </cofactor>
</comment>
<sequence length="389" mass="41634">MKYAGFVDSLAASGTDAWAVHTRALQMKAQGEPVIVLSVGDPDFATPPGVIEACTRAMEAGATKYSGAGGIPVMLEAISMREEERLGVPVPQKNIVVTAGAQNALYVTMRCTLEAGDEVIILAPPYIMFEGVIRACGAVPVTVPLDAANGFAVDLEGLRQAITPQTKAVLLNSPHNPTGAVASPESVEAVLTICRENDLWLYSDEVYADLCYEQPYTSPYTMEGGPDRTVLIRSMSKSHAMSGWRVGWIVGPDQLCVHARNLLNSMQYGGSAFVQHAAAHALNNEGAAEAEMREAYRRRRDIFLQHLSGISGISILRPDAGIFCLMDLSALGVTGKKFSEDLLAAQQVSVLDGGAFDPSLEHHVRIAFCQPEDVLGEGAERIAAFVRGM</sequence>
<accession>A0A437QKV8</accession>
<protein>
    <recommendedName>
        <fullName evidence="7">Aminotransferase</fullName>
        <ecNumber evidence="7">2.6.1.-</ecNumber>
    </recommendedName>
</protein>
<dbReference type="GO" id="GO:0004069">
    <property type="term" value="F:L-aspartate:2-oxoglutarate aminotransferase activity"/>
    <property type="evidence" value="ECO:0007669"/>
    <property type="project" value="UniProtKB-EC"/>
</dbReference>
<comment type="caution">
    <text evidence="9">The sequence shown here is derived from an EMBL/GenBank/DDBJ whole genome shotgun (WGS) entry which is preliminary data.</text>
</comment>
<evidence type="ECO:0000256" key="6">
    <source>
        <dbReference type="ARBA" id="ARBA00049185"/>
    </source>
</evidence>
<dbReference type="AlphaFoldDB" id="A0A437QKV8"/>
<feature type="domain" description="Aminotransferase class I/classII large" evidence="8">
    <location>
        <begin position="33"/>
        <end position="382"/>
    </location>
</feature>
<keyword evidence="3 7" id="KW-0032">Aminotransferase</keyword>
<evidence type="ECO:0000256" key="5">
    <source>
        <dbReference type="ARBA" id="ARBA00022898"/>
    </source>
</evidence>
<organism evidence="9 10">
    <name type="scientific">Hwanghaeella grinnelliae</name>
    <dbReference type="NCBI Taxonomy" id="2500179"/>
    <lineage>
        <taxon>Bacteria</taxon>
        <taxon>Pseudomonadati</taxon>
        <taxon>Pseudomonadota</taxon>
        <taxon>Alphaproteobacteria</taxon>
        <taxon>Rhodospirillales</taxon>
        <taxon>Rhodospirillaceae</taxon>
        <taxon>Hwanghaeella</taxon>
    </lineage>
</organism>
<dbReference type="Proteomes" id="UP000287447">
    <property type="component" value="Unassembled WGS sequence"/>
</dbReference>
<evidence type="ECO:0000256" key="3">
    <source>
        <dbReference type="ARBA" id="ARBA00022576"/>
    </source>
</evidence>
<evidence type="ECO:0000256" key="1">
    <source>
        <dbReference type="ARBA" id="ARBA00001933"/>
    </source>
</evidence>
<dbReference type="CDD" id="cd00609">
    <property type="entry name" value="AAT_like"/>
    <property type="match status" value="1"/>
</dbReference>
<dbReference type="OrthoDB" id="9763453at2"/>
<keyword evidence="4 7" id="KW-0808">Transferase</keyword>
<evidence type="ECO:0000256" key="4">
    <source>
        <dbReference type="ARBA" id="ARBA00022679"/>
    </source>
</evidence>
<evidence type="ECO:0000313" key="9">
    <source>
        <dbReference type="EMBL" id="RVU35150.1"/>
    </source>
</evidence>
<evidence type="ECO:0000256" key="7">
    <source>
        <dbReference type="RuleBase" id="RU000481"/>
    </source>
</evidence>
<keyword evidence="5" id="KW-0663">Pyridoxal phosphate</keyword>
<dbReference type="InterPro" id="IPR015424">
    <property type="entry name" value="PyrdxlP-dep_Trfase"/>
</dbReference>